<dbReference type="Gene3D" id="1.10.340.70">
    <property type="match status" value="1"/>
</dbReference>
<dbReference type="GO" id="GO:0015074">
    <property type="term" value="P:DNA integration"/>
    <property type="evidence" value="ECO:0007669"/>
    <property type="project" value="InterPro"/>
</dbReference>
<dbReference type="GO" id="GO:0003676">
    <property type="term" value="F:nucleic acid binding"/>
    <property type="evidence" value="ECO:0007669"/>
    <property type="project" value="InterPro"/>
</dbReference>
<name>A0A8C1SJU0_CYPCA</name>
<dbReference type="InterPro" id="IPR050951">
    <property type="entry name" value="Retrovirus_Pol_polyprotein"/>
</dbReference>
<dbReference type="InterPro" id="IPR012337">
    <property type="entry name" value="RNaseH-like_sf"/>
</dbReference>
<protein>
    <recommendedName>
        <fullName evidence="1">Gypsy retrotransposon integrase-like protein 1</fullName>
    </recommendedName>
</protein>
<dbReference type="AlphaFoldDB" id="A0A8C1SJU0"/>
<dbReference type="PANTHER" id="PTHR37984">
    <property type="entry name" value="PROTEIN CBG26694"/>
    <property type="match status" value="1"/>
</dbReference>
<dbReference type="FunFam" id="3.30.420.10:FF:000032">
    <property type="entry name" value="Retrovirus-related Pol polyprotein from transposon 297-like Protein"/>
    <property type="match status" value="1"/>
</dbReference>
<evidence type="ECO:0000313" key="4">
    <source>
        <dbReference type="Proteomes" id="UP000694700"/>
    </source>
</evidence>
<accession>A0A8C1SJU0</accession>
<dbReference type="InterPro" id="IPR041588">
    <property type="entry name" value="Integrase_H2C2"/>
</dbReference>
<evidence type="ECO:0000256" key="1">
    <source>
        <dbReference type="ARBA" id="ARBA00039658"/>
    </source>
</evidence>
<dbReference type="SUPFAM" id="SSF53098">
    <property type="entry name" value="Ribonuclease H-like"/>
    <property type="match status" value="1"/>
</dbReference>
<dbReference type="Pfam" id="PF00665">
    <property type="entry name" value="rve"/>
    <property type="match status" value="1"/>
</dbReference>
<reference evidence="3" key="1">
    <citation type="submission" date="2025-08" db="UniProtKB">
        <authorList>
            <consortium name="Ensembl"/>
        </authorList>
    </citation>
    <scope>IDENTIFICATION</scope>
</reference>
<dbReference type="Pfam" id="PF17921">
    <property type="entry name" value="Integrase_H2C2"/>
    <property type="match status" value="1"/>
</dbReference>
<evidence type="ECO:0000313" key="3">
    <source>
        <dbReference type="Ensembl" id="ENSCCRP00015009167.1"/>
    </source>
</evidence>
<dbReference type="Gene3D" id="3.30.420.10">
    <property type="entry name" value="Ribonuclease H-like superfamily/Ribonuclease H"/>
    <property type="match status" value="1"/>
</dbReference>
<dbReference type="PANTHER" id="PTHR37984:SF15">
    <property type="entry name" value="INTEGRASE CATALYTIC DOMAIN-CONTAINING PROTEIN"/>
    <property type="match status" value="1"/>
</dbReference>
<dbReference type="PROSITE" id="PS50994">
    <property type="entry name" value="INTEGRASE"/>
    <property type="match status" value="1"/>
</dbReference>
<evidence type="ECO:0000259" key="2">
    <source>
        <dbReference type="PROSITE" id="PS50994"/>
    </source>
</evidence>
<dbReference type="InterPro" id="IPR001584">
    <property type="entry name" value="Integrase_cat-core"/>
</dbReference>
<feature type="domain" description="Integrase catalytic" evidence="2">
    <location>
        <begin position="116"/>
        <end position="274"/>
    </location>
</feature>
<dbReference type="FunFam" id="1.10.340.70:FF:000001">
    <property type="entry name" value="Retrovirus-related Pol polyprotein from transposon gypsy-like Protein"/>
    <property type="match status" value="1"/>
</dbReference>
<sequence>MPEEDIEHSPHGYFLRDGVLMRKWRPLMASAQDEWRVLLQIVVPVSFRDKVLSLAHDHHFAGHLGVNKTTDRILRHFFWPGIKRDVVRYCQTCHLCQVIGKPNQVIPPAPLQPIPVTSEPFENVILDCVGPLPRTKSGNQWLLTIMCSVTRFPEAIPLRKITAPVIIKALMGFFSLFGLPKTIQTHRGTNFMSCVFAQAMCQLAVHHVTSSPYHPQTQGALERFHQTLKSMLKCFCLEFQRDWDEGVPFALFAVREVVQESLGFSPSELVFGHMVRGPLKLLKESWLAEPKESVSLCDYVSNMRNRLSRACQLAKDNLG</sequence>
<organism evidence="3 4">
    <name type="scientific">Cyprinus carpio</name>
    <name type="common">Common carp</name>
    <dbReference type="NCBI Taxonomy" id="7962"/>
    <lineage>
        <taxon>Eukaryota</taxon>
        <taxon>Metazoa</taxon>
        <taxon>Chordata</taxon>
        <taxon>Craniata</taxon>
        <taxon>Vertebrata</taxon>
        <taxon>Euteleostomi</taxon>
        <taxon>Actinopterygii</taxon>
        <taxon>Neopterygii</taxon>
        <taxon>Teleostei</taxon>
        <taxon>Ostariophysi</taxon>
        <taxon>Cypriniformes</taxon>
        <taxon>Cyprinidae</taxon>
        <taxon>Cyprininae</taxon>
        <taxon>Cyprinus</taxon>
    </lineage>
</organism>
<proteinExistence type="predicted"/>
<dbReference type="Ensembl" id="ENSCCRT00015009526.1">
    <property type="protein sequence ID" value="ENSCCRP00015009167.1"/>
    <property type="gene ID" value="ENSCCRG00015004484.1"/>
</dbReference>
<dbReference type="Proteomes" id="UP000694700">
    <property type="component" value="Unplaced"/>
</dbReference>
<dbReference type="InterPro" id="IPR036397">
    <property type="entry name" value="RNaseH_sf"/>
</dbReference>